<dbReference type="KEGG" id="hprf:HLPR_08890"/>
<evidence type="ECO:0000313" key="4">
    <source>
        <dbReference type="Proteomes" id="UP001321786"/>
    </source>
</evidence>
<evidence type="ECO:0000313" key="3">
    <source>
        <dbReference type="EMBL" id="BEP28558.1"/>
    </source>
</evidence>
<dbReference type="Gene3D" id="3.60.21.10">
    <property type="match status" value="1"/>
</dbReference>
<gene>
    <name evidence="3" type="ORF">HLPR_08890</name>
</gene>
<dbReference type="SUPFAM" id="SSF56300">
    <property type="entry name" value="Metallo-dependent phosphatases"/>
    <property type="match status" value="1"/>
</dbReference>
<dbReference type="InterPro" id="IPR041796">
    <property type="entry name" value="Mre11_N"/>
</dbReference>
<dbReference type="EMBL" id="AP028654">
    <property type="protein sequence ID" value="BEP28558.1"/>
    <property type="molecule type" value="Genomic_DNA"/>
</dbReference>
<dbReference type="PANTHER" id="PTHR30337:SF7">
    <property type="entry name" value="PHOSPHOESTERASE"/>
    <property type="match status" value="1"/>
</dbReference>
<accession>A0AAU9E5G0</accession>
<dbReference type="Proteomes" id="UP001321786">
    <property type="component" value="Chromosome"/>
</dbReference>
<dbReference type="CDD" id="cd00840">
    <property type="entry name" value="MPP_Mre11_N"/>
    <property type="match status" value="1"/>
</dbReference>
<reference evidence="3 4" key="1">
    <citation type="submission" date="2023-08" db="EMBL/GenBank/DDBJ databases">
        <title>Helicovermis profunda gen. nov., sp. nov., a novel mesophilic, fermentative bacterium within the Bacillota from a deep-sea hydrothermal vent chimney.</title>
        <authorList>
            <person name="Miyazaki U."/>
            <person name="Mizutani D."/>
            <person name="Hashimoto Y."/>
            <person name="Tame A."/>
            <person name="Sawayama S."/>
            <person name="Miyazaki J."/>
            <person name="Takai K."/>
            <person name="Nakagawa S."/>
        </authorList>
    </citation>
    <scope>NUCLEOTIDE SEQUENCE [LARGE SCALE GENOMIC DNA]</scope>
    <source>
        <strain evidence="3 4">S502</strain>
    </source>
</reference>
<dbReference type="Pfam" id="PF00149">
    <property type="entry name" value="Metallophos"/>
    <property type="match status" value="1"/>
</dbReference>
<proteinExistence type="predicted"/>
<dbReference type="AlphaFoldDB" id="A0AAU9E5G0"/>
<dbReference type="InterPro" id="IPR029052">
    <property type="entry name" value="Metallo-depent_PP-like"/>
</dbReference>
<keyword evidence="4" id="KW-1185">Reference proteome</keyword>
<dbReference type="GO" id="GO:0016787">
    <property type="term" value="F:hydrolase activity"/>
    <property type="evidence" value="ECO:0007669"/>
    <property type="project" value="UniProtKB-KW"/>
</dbReference>
<protein>
    <recommendedName>
        <fullName evidence="2">Calcineurin-like phosphoesterase domain-containing protein</fullName>
    </recommendedName>
</protein>
<organism evidence="3 4">
    <name type="scientific">Helicovermis profundi</name>
    <dbReference type="NCBI Taxonomy" id="3065157"/>
    <lineage>
        <taxon>Bacteria</taxon>
        <taxon>Bacillati</taxon>
        <taxon>Bacillota</taxon>
        <taxon>Clostridia</taxon>
        <taxon>Helicovermis</taxon>
    </lineage>
</organism>
<dbReference type="InterPro" id="IPR004843">
    <property type="entry name" value="Calcineurin-like_PHP"/>
</dbReference>
<dbReference type="RefSeq" id="WP_338536871.1">
    <property type="nucleotide sequence ID" value="NZ_AP028654.1"/>
</dbReference>
<name>A0AAU9E5G0_9FIRM</name>
<keyword evidence="1" id="KW-0378">Hydrolase</keyword>
<evidence type="ECO:0000256" key="1">
    <source>
        <dbReference type="ARBA" id="ARBA00022801"/>
    </source>
</evidence>
<dbReference type="InterPro" id="IPR050535">
    <property type="entry name" value="DNA_Repair-Maintenance_Comp"/>
</dbReference>
<dbReference type="PANTHER" id="PTHR30337">
    <property type="entry name" value="COMPONENT OF ATP-DEPENDENT DSDNA EXONUCLEASE"/>
    <property type="match status" value="1"/>
</dbReference>
<feature type="domain" description="Calcineurin-like phosphoesterase" evidence="2">
    <location>
        <begin position="2"/>
        <end position="202"/>
    </location>
</feature>
<sequence length="398" mass="46289">MIKILHIADVHFGNNFLNKNEELSNLLILGIEKSFKKAVDFSINNNIDLLIIAGDLFDSKDIAYRIKQFVLSEFERLEKHKINIAYALGNHDCVLYQDDYFIKNLPSNVIVFDSEKVKKVTLNSIDNTPYEIIGIGHSKEIVKENLIRNFPVKHNDIVTIGIAHCNVYSANGIGKEEKYLPTSFKDLEIKNYDYWALGHMHKRDKLSERIIYSGSLQGLSIKEIGSKGGTFITIGENNFEENAIEFAEIIWREEKITVDESINSIDSLRNFVSEYFINLDIKSNEIIRLIVDGECKLKRNLISKEDILFLENYFKDKYNLKNIEMIIGISYKYNLEKYKIEKNFLGYFLNNFKSDDIENLVKSEELYCFDNDIKTNTVEFEKKVNTIKNKIIDTIIKY</sequence>
<evidence type="ECO:0000259" key="2">
    <source>
        <dbReference type="Pfam" id="PF00149"/>
    </source>
</evidence>